<dbReference type="AlphaFoldDB" id="A0A163CWB8"/>
<organism evidence="1 2">
    <name type="scientific">Didymella rabiei</name>
    <name type="common">Chickpea ascochyta blight fungus</name>
    <name type="synonym">Mycosphaerella rabiei</name>
    <dbReference type="NCBI Taxonomy" id="5454"/>
    <lineage>
        <taxon>Eukaryota</taxon>
        <taxon>Fungi</taxon>
        <taxon>Dikarya</taxon>
        <taxon>Ascomycota</taxon>
        <taxon>Pezizomycotina</taxon>
        <taxon>Dothideomycetes</taxon>
        <taxon>Pleosporomycetidae</taxon>
        <taxon>Pleosporales</taxon>
        <taxon>Pleosporineae</taxon>
        <taxon>Didymellaceae</taxon>
        <taxon>Ascochyta</taxon>
    </lineage>
</organism>
<gene>
    <name evidence="1" type="ORF">ST47_g6114</name>
</gene>
<dbReference type="EMBL" id="JYNV01000210">
    <property type="protein sequence ID" value="KZM22738.1"/>
    <property type="molecule type" value="Genomic_DNA"/>
</dbReference>
<evidence type="ECO:0000313" key="1">
    <source>
        <dbReference type="EMBL" id="KZM22738.1"/>
    </source>
</evidence>
<sequence>MQFSIIALILSAAVAVSASPTPVTSGENLGPHELAKRTCGTLTGIKLRICQEACKATCTIGTLGFARKLCEKACEAGPLKARHVEGEEEELTAVEDLDARNLRHKFCHATCDVICNSTILALDQLYCLKKCKARC</sequence>
<dbReference type="Proteomes" id="UP000076837">
    <property type="component" value="Unassembled WGS sequence"/>
</dbReference>
<protein>
    <submittedName>
        <fullName evidence="1">Uncharacterized protein</fullName>
    </submittedName>
</protein>
<proteinExistence type="predicted"/>
<keyword evidence="2" id="KW-1185">Reference proteome</keyword>
<evidence type="ECO:0000313" key="2">
    <source>
        <dbReference type="Proteomes" id="UP000076837"/>
    </source>
</evidence>
<comment type="caution">
    <text evidence="1">The sequence shown here is derived from an EMBL/GenBank/DDBJ whole genome shotgun (WGS) entry which is preliminary data.</text>
</comment>
<accession>A0A163CWB8</accession>
<name>A0A163CWB8_DIDRA</name>
<dbReference type="OrthoDB" id="4500945at2759"/>
<reference evidence="1 2" key="1">
    <citation type="journal article" date="2016" name="Sci. Rep.">
        <title>Draft genome sequencing and secretome analysis of fungal phytopathogen Ascochyta rabiei provides insight into the necrotrophic effector repertoire.</title>
        <authorList>
            <person name="Verma S."/>
            <person name="Gazara R.K."/>
            <person name="Nizam S."/>
            <person name="Parween S."/>
            <person name="Chattopadhyay D."/>
            <person name="Verma P.K."/>
        </authorList>
    </citation>
    <scope>NUCLEOTIDE SEQUENCE [LARGE SCALE GENOMIC DNA]</scope>
    <source>
        <strain evidence="1 2">ArDII</strain>
    </source>
</reference>